<keyword evidence="4 5" id="KW-0472">Membrane</keyword>
<evidence type="ECO:0000256" key="3">
    <source>
        <dbReference type="ARBA" id="ARBA00022989"/>
    </source>
</evidence>
<protein>
    <submittedName>
        <fullName evidence="7">Uncharacterized protein</fullName>
    </submittedName>
</protein>
<keyword evidence="2 5" id="KW-0812">Transmembrane</keyword>
<evidence type="ECO:0000256" key="2">
    <source>
        <dbReference type="ARBA" id="ARBA00022692"/>
    </source>
</evidence>
<feature type="transmembrane region" description="Helical" evidence="5">
    <location>
        <begin position="59"/>
        <end position="85"/>
    </location>
</feature>
<evidence type="ECO:0000313" key="7">
    <source>
        <dbReference type="WBParaSite" id="nRc.2.0.1.t41184-RA"/>
    </source>
</evidence>
<evidence type="ECO:0000256" key="4">
    <source>
        <dbReference type="ARBA" id="ARBA00023136"/>
    </source>
</evidence>
<dbReference type="GO" id="GO:0016020">
    <property type="term" value="C:membrane"/>
    <property type="evidence" value="ECO:0007669"/>
    <property type="project" value="UniProtKB-SubCell"/>
</dbReference>
<organism evidence="6 7">
    <name type="scientific">Romanomermis culicivorax</name>
    <name type="common">Nematode worm</name>
    <dbReference type="NCBI Taxonomy" id="13658"/>
    <lineage>
        <taxon>Eukaryota</taxon>
        <taxon>Metazoa</taxon>
        <taxon>Ecdysozoa</taxon>
        <taxon>Nematoda</taxon>
        <taxon>Enoplea</taxon>
        <taxon>Dorylaimia</taxon>
        <taxon>Mermithida</taxon>
        <taxon>Mermithoidea</taxon>
        <taxon>Mermithidae</taxon>
        <taxon>Romanomermis</taxon>
    </lineage>
</organism>
<keyword evidence="6" id="KW-1185">Reference proteome</keyword>
<dbReference type="PRINTS" id="PR00259">
    <property type="entry name" value="TMFOUR"/>
</dbReference>
<evidence type="ECO:0000256" key="5">
    <source>
        <dbReference type="SAM" id="Phobius"/>
    </source>
</evidence>
<keyword evidence="3 5" id="KW-1133">Transmembrane helix</keyword>
<dbReference type="WBParaSite" id="nRc.2.0.1.t41184-RA">
    <property type="protein sequence ID" value="nRc.2.0.1.t41184-RA"/>
    <property type="gene ID" value="nRc.2.0.1.g41184"/>
</dbReference>
<reference evidence="7" key="1">
    <citation type="submission" date="2022-11" db="UniProtKB">
        <authorList>
            <consortium name="WormBaseParasite"/>
        </authorList>
    </citation>
    <scope>IDENTIFICATION</scope>
</reference>
<dbReference type="InterPro" id="IPR018499">
    <property type="entry name" value="Tetraspanin/Peripherin"/>
</dbReference>
<accession>A0A915KRS3</accession>
<dbReference type="Proteomes" id="UP000887565">
    <property type="component" value="Unplaced"/>
</dbReference>
<dbReference type="AlphaFoldDB" id="A0A915KRS3"/>
<evidence type="ECO:0000256" key="1">
    <source>
        <dbReference type="ARBA" id="ARBA00004141"/>
    </source>
</evidence>
<dbReference type="Pfam" id="PF00335">
    <property type="entry name" value="Tetraspanin"/>
    <property type="match status" value="1"/>
</dbReference>
<sequence length="106" mass="11873">MVKNRRLDGRDGCCSVSFLKYLVFIYHFVFYLAGLSILIVGLWTIFFKSDYVVLLATKIFSISAYLLVGAGVSCILVGVVGCVGLTKENKTCVLIVSKFLFFFVFF</sequence>
<comment type="subcellular location">
    <subcellularLocation>
        <location evidence="1">Membrane</location>
        <topology evidence="1">Multi-pass membrane protein</topology>
    </subcellularLocation>
</comment>
<feature type="transmembrane region" description="Helical" evidence="5">
    <location>
        <begin position="21"/>
        <end position="47"/>
    </location>
</feature>
<proteinExistence type="predicted"/>
<evidence type="ECO:0000313" key="6">
    <source>
        <dbReference type="Proteomes" id="UP000887565"/>
    </source>
</evidence>
<name>A0A915KRS3_ROMCU</name>